<reference evidence="3" key="1">
    <citation type="submission" date="2021-03" db="EMBL/GenBank/DDBJ databases">
        <authorList>
            <person name="So Y."/>
        </authorList>
    </citation>
    <scope>NUCLEOTIDE SEQUENCE</scope>
    <source>
        <strain evidence="3">SG15</strain>
    </source>
</reference>
<dbReference type="CDD" id="cd00075">
    <property type="entry name" value="HATPase"/>
    <property type="match status" value="1"/>
</dbReference>
<comment type="caution">
    <text evidence="3">The sequence shown here is derived from an EMBL/GenBank/DDBJ whole genome shotgun (WGS) entry which is preliminary data.</text>
</comment>
<evidence type="ECO:0000259" key="2">
    <source>
        <dbReference type="PROSITE" id="PS50109"/>
    </source>
</evidence>
<proteinExistence type="predicted"/>
<name>A0A940SAB4_9PROT</name>
<evidence type="ECO:0000256" key="1">
    <source>
        <dbReference type="SAM" id="Coils"/>
    </source>
</evidence>
<organism evidence="3 4">
    <name type="scientific">Roseomonas indoligenes</name>
    <dbReference type="NCBI Taxonomy" id="2820811"/>
    <lineage>
        <taxon>Bacteria</taxon>
        <taxon>Pseudomonadati</taxon>
        <taxon>Pseudomonadota</taxon>
        <taxon>Alphaproteobacteria</taxon>
        <taxon>Acetobacterales</taxon>
        <taxon>Roseomonadaceae</taxon>
        <taxon>Roseomonas</taxon>
    </lineage>
</organism>
<dbReference type="EMBL" id="JAGIZA010000025">
    <property type="protein sequence ID" value="MBP0496017.1"/>
    <property type="molecule type" value="Genomic_DNA"/>
</dbReference>
<accession>A0A940SAB4</accession>
<dbReference type="InterPro" id="IPR043836">
    <property type="entry name" value="DHp"/>
</dbReference>
<dbReference type="InterPro" id="IPR003594">
    <property type="entry name" value="HATPase_dom"/>
</dbReference>
<keyword evidence="3" id="KW-0067">ATP-binding</keyword>
<feature type="coiled-coil region" evidence="1">
    <location>
        <begin position="603"/>
        <end position="654"/>
    </location>
</feature>
<dbReference type="GO" id="GO:0005524">
    <property type="term" value="F:ATP binding"/>
    <property type="evidence" value="ECO:0007669"/>
    <property type="project" value="UniProtKB-KW"/>
</dbReference>
<dbReference type="RefSeq" id="WP_209376812.1">
    <property type="nucleotide sequence ID" value="NZ_JAGIZA010000025.1"/>
</dbReference>
<dbReference type="SMART" id="SM00387">
    <property type="entry name" value="HATPase_c"/>
    <property type="match status" value="1"/>
</dbReference>
<dbReference type="SUPFAM" id="SSF55874">
    <property type="entry name" value="ATPase domain of HSP90 chaperone/DNA topoisomerase II/histidine kinase"/>
    <property type="match status" value="2"/>
</dbReference>
<dbReference type="Gene3D" id="3.30.565.10">
    <property type="entry name" value="Histidine kinase-like ATPase, C-terminal domain"/>
    <property type="match status" value="2"/>
</dbReference>
<evidence type="ECO:0000313" key="3">
    <source>
        <dbReference type="EMBL" id="MBP0496017.1"/>
    </source>
</evidence>
<protein>
    <submittedName>
        <fullName evidence="3">ATP-binding protein</fullName>
    </submittedName>
</protein>
<feature type="domain" description="Histidine kinase" evidence="2">
    <location>
        <begin position="765"/>
        <end position="970"/>
    </location>
</feature>
<dbReference type="Pfam" id="PF13589">
    <property type="entry name" value="HATPase_c_3"/>
    <property type="match status" value="1"/>
</dbReference>
<dbReference type="InterPro" id="IPR005467">
    <property type="entry name" value="His_kinase_dom"/>
</dbReference>
<dbReference type="Pfam" id="PF02518">
    <property type="entry name" value="HATPase_c"/>
    <property type="match status" value="1"/>
</dbReference>
<gene>
    <name evidence="3" type="ORF">J5Y10_24760</name>
</gene>
<dbReference type="Proteomes" id="UP000677537">
    <property type="component" value="Unassembled WGS sequence"/>
</dbReference>
<sequence length="973" mass="108903">MTGLSFKTRARTIDHLGRGQIADAPTAVSELWKNAFDAYARNVALHVFPAGGPGHTTDVAAIFDDGAGMTRSDIERRWLVLGTESKIEDDEEAPDTFGLPLRPKQGEKGIGRLSVAFLAPATILVSRKAGSPFAALLVDWRLFENPFLQLDDILLPVETFDDADALAEGLPHMVGRLTDNLGTDGSRGGRLSEGWERYDRYEARRGLPSTREAVRRAWSGLPIDRHHLEEWPAFLNLVPRGTAMFMAEVNRELAVWVHPEEVGEEVDLVKERLQETLTGFTDPFADPQPVFDYEVLIHGREGVRRLLGASESFNLEELRLLEHSVEGGFDDRGVFRGKLKAFGQDRGMIEYSPMASPIGRGRDRLGPFEFAIGTFEVDLRRSTHTEQEHARLIKLADEFAGVAVYRDDLRVMPYGRTDADFLGMEERRSMHAGRYFWSHRRSFGRVAFTRERNPALRDKAGREGLVDNRAYREMRLLVRELLRHLAERYFGSESGIRKSEMSAIIARNAAAKAAASEANLSRRKGLREFLRTAGKGVREAFERATTLRTLLQRVAAGEDHTETALIAARLDELGRAAEELRPPSPPAKLGDLEEAWRGFRDDYEELSAEIDALAAETAALMATRPGPSPTDVVRERAQTQSTALARQLDDYSARIDHLLGELSLTWRARIGADKDELRHRVEDFPATIGPDLGLVAALSALDVLRAELTDVFAGRYLPFLSTLEQLRAGINLGDAYAVTEDERAALEDRLRDLQAVAQVGVTVEIIGHEFETLEAEVRRNLSSLPAHCRSTVAYQQALSSHQALADRLRFLAPMQVAGYRPRERITGEKIAHYVEEFFGRTLSDRQVTLTVTSEFRDFIVTDQPARIYPVFLNLINNALFWVAKAANREICLDRRDQLVIVADSGPGVDRDDVPRLFELFFTKRRSGRGVGLFLSRANLGVAGHRIRYARPEDPHVLSGANFIIEFRGLQTNA</sequence>
<dbReference type="InterPro" id="IPR036890">
    <property type="entry name" value="HATPase_C_sf"/>
</dbReference>
<keyword evidence="4" id="KW-1185">Reference proteome</keyword>
<keyword evidence="3" id="KW-0547">Nucleotide-binding</keyword>
<evidence type="ECO:0000313" key="4">
    <source>
        <dbReference type="Proteomes" id="UP000677537"/>
    </source>
</evidence>
<keyword evidence="1" id="KW-0175">Coiled coil</keyword>
<dbReference type="PROSITE" id="PS50109">
    <property type="entry name" value="HIS_KIN"/>
    <property type="match status" value="1"/>
</dbReference>
<dbReference type="Pfam" id="PF19191">
    <property type="entry name" value="HEF_HK"/>
    <property type="match status" value="1"/>
</dbReference>
<dbReference type="AlphaFoldDB" id="A0A940SAB4"/>